<dbReference type="Proteomes" id="UP001447188">
    <property type="component" value="Unassembled WGS sequence"/>
</dbReference>
<proteinExistence type="predicted"/>
<dbReference type="EMBL" id="JBBBZM010000358">
    <property type="protein sequence ID" value="KAL0630861.1"/>
    <property type="molecule type" value="Genomic_DNA"/>
</dbReference>
<sequence length="58" mass="6517">MRKAIQAYKDRGEPNLRAAGETYDIKCQTVGDRINGAQSRRMAHSDQQIVAPEEEEAI</sequence>
<keyword evidence="3" id="KW-1185">Reference proteome</keyword>
<accession>A0ABR3G4I3</accession>
<organism evidence="2 3">
    <name type="scientific">Discina gigas</name>
    <dbReference type="NCBI Taxonomy" id="1032678"/>
    <lineage>
        <taxon>Eukaryota</taxon>
        <taxon>Fungi</taxon>
        <taxon>Dikarya</taxon>
        <taxon>Ascomycota</taxon>
        <taxon>Pezizomycotina</taxon>
        <taxon>Pezizomycetes</taxon>
        <taxon>Pezizales</taxon>
        <taxon>Discinaceae</taxon>
        <taxon>Discina</taxon>
    </lineage>
</organism>
<feature type="region of interest" description="Disordered" evidence="1">
    <location>
        <begin position="38"/>
        <end position="58"/>
    </location>
</feature>
<evidence type="ECO:0008006" key="4">
    <source>
        <dbReference type="Google" id="ProtNLM"/>
    </source>
</evidence>
<feature type="non-terminal residue" evidence="2">
    <location>
        <position position="58"/>
    </location>
</feature>
<evidence type="ECO:0000256" key="1">
    <source>
        <dbReference type="SAM" id="MobiDB-lite"/>
    </source>
</evidence>
<comment type="caution">
    <text evidence="2">The sequence shown here is derived from an EMBL/GenBank/DDBJ whole genome shotgun (WGS) entry which is preliminary data.</text>
</comment>
<reference evidence="2 3" key="1">
    <citation type="submission" date="2024-02" db="EMBL/GenBank/DDBJ databases">
        <title>Discinaceae phylogenomics.</title>
        <authorList>
            <person name="Dirks A.C."/>
            <person name="James T.Y."/>
        </authorList>
    </citation>
    <scope>NUCLEOTIDE SEQUENCE [LARGE SCALE GENOMIC DNA]</scope>
    <source>
        <strain evidence="2 3">ACD0624</strain>
    </source>
</reference>
<name>A0ABR3G4I3_9PEZI</name>
<evidence type="ECO:0000313" key="3">
    <source>
        <dbReference type="Proteomes" id="UP001447188"/>
    </source>
</evidence>
<protein>
    <recommendedName>
        <fullName evidence="4">HTH psq-type domain-containing protein</fullName>
    </recommendedName>
</protein>
<evidence type="ECO:0000313" key="2">
    <source>
        <dbReference type="EMBL" id="KAL0630861.1"/>
    </source>
</evidence>
<gene>
    <name evidence="2" type="ORF">Q9L58_010287</name>
</gene>